<protein>
    <recommendedName>
        <fullName evidence="2">histidine kinase</fullName>
        <ecNumber evidence="2">2.7.13.3</ecNumber>
    </recommendedName>
</protein>
<feature type="non-terminal residue" evidence="8">
    <location>
        <position position="191"/>
    </location>
</feature>
<dbReference type="RefSeq" id="WP_340542568.1">
    <property type="nucleotide sequence ID" value="NZ_JBBLXS010001202.1"/>
</dbReference>
<evidence type="ECO:0000256" key="6">
    <source>
        <dbReference type="ARBA" id="ARBA00023012"/>
    </source>
</evidence>
<dbReference type="PANTHER" id="PTHR45453:SF1">
    <property type="entry name" value="PHOSPHATE REGULON SENSOR PROTEIN PHOR"/>
    <property type="match status" value="1"/>
</dbReference>
<keyword evidence="9" id="KW-1185">Reference proteome</keyword>
<feature type="domain" description="Histidine kinase" evidence="7">
    <location>
        <begin position="1"/>
        <end position="191"/>
    </location>
</feature>
<dbReference type="PANTHER" id="PTHR45453">
    <property type="entry name" value="PHOSPHATE REGULON SENSOR PROTEIN PHOR"/>
    <property type="match status" value="1"/>
</dbReference>
<evidence type="ECO:0000256" key="3">
    <source>
        <dbReference type="ARBA" id="ARBA00022553"/>
    </source>
</evidence>
<dbReference type="InterPro" id="IPR003661">
    <property type="entry name" value="HisK_dim/P_dom"/>
</dbReference>
<dbReference type="Gene3D" id="3.30.565.10">
    <property type="entry name" value="Histidine kinase-like ATPase, C-terminal domain"/>
    <property type="match status" value="1"/>
</dbReference>
<gene>
    <name evidence="8" type="ORF">WMG39_31800</name>
</gene>
<dbReference type="Gene3D" id="1.10.287.130">
    <property type="match status" value="1"/>
</dbReference>
<keyword evidence="6" id="KW-0902">Two-component regulatory system</keyword>
<dbReference type="InterPro" id="IPR005467">
    <property type="entry name" value="His_kinase_dom"/>
</dbReference>
<proteinExistence type="predicted"/>
<name>A0ABU8YYN5_9CYAN</name>
<evidence type="ECO:0000313" key="9">
    <source>
        <dbReference type="Proteomes" id="UP001384579"/>
    </source>
</evidence>
<keyword evidence="3" id="KW-0597">Phosphoprotein</keyword>
<dbReference type="SUPFAM" id="SSF55874">
    <property type="entry name" value="ATPase domain of HSP90 chaperone/DNA topoisomerase II/histidine kinase"/>
    <property type="match status" value="1"/>
</dbReference>
<evidence type="ECO:0000256" key="1">
    <source>
        <dbReference type="ARBA" id="ARBA00000085"/>
    </source>
</evidence>
<dbReference type="PROSITE" id="PS50109">
    <property type="entry name" value="HIS_KIN"/>
    <property type="match status" value="1"/>
</dbReference>
<dbReference type="CDD" id="cd00082">
    <property type="entry name" value="HisKA"/>
    <property type="match status" value="1"/>
</dbReference>
<dbReference type="Proteomes" id="UP001384579">
    <property type="component" value="Unassembled WGS sequence"/>
</dbReference>
<dbReference type="SMART" id="SM00387">
    <property type="entry name" value="HATPase_c"/>
    <property type="match status" value="1"/>
</dbReference>
<dbReference type="InterPro" id="IPR004358">
    <property type="entry name" value="Sig_transdc_His_kin-like_C"/>
</dbReference>
<comment type="catalytic activity">
    <reaction evidence="1">
        <text>ATP + protein L-histidine = ADP + protein N-phospho-L-histidine.</text>
        <dbReference type="EC" id="2.7.13.3"/>
    </reaction>
</comment>
<dbReference type="PRINTS" id="PR00344">
    <property type="entry name" value="BCTRLSENSOR"/>
</dbReference>
<accession>A0ABU8YYN5</accession>
<reference evidence="8 9" key="1">
    <citation type="journal article" date="2020" name="Harmful Algae">
        <title>Molecular and morphological characterization of a novel dihydroanatoxin-a producing Microcoleus species (cyanobacteria) from the Russian River, California, USA.</title>
        <authorList>
            <person name="Conklin K.Y."/>
            <person name="Stancheva R."/>
            <person name="Otten T.G."/>
            <person name="Fadness R."/>
            <person name="Boyer G.L."/>
            <person name="Read B."/>
            <person name="Zhang X."/>
            <person name="Sheath R.G."/>
        </authorList>
    </citation>
    <scope>NUCLEOTIDE SEQUENCE [LARGE SCALE GENOMIC DNA]</scope>
    <source>
        <strain evidence="8 9">PTRS2</strain>
    </source>
</reference>
<keyword evidence="4" id="KW-0808">Transferase</keyword>
<organism evidence="8 9">
    <name type="scientific">Microcoleus anatoxicus PTRS2</name>
    <dbReference type="NCBI Taxonomy" id="2705321"/>
    <lineage>
        <taxon>Bacteria</taxon>
        <taxon>Bacillati</taxon>
        <taxon>Cyanobacteriota</taxon>
        <taxon>Cyanophyceae</taxon>
        <taxon>Oscillatoriophycideae</taxon>
        <taxon>Oscillatoriales</taxon>
        <taxon>Microcoleaceae</taxon>
        <taxon>Microcoleus</taxon>
        <taxon>Microcoleus anatoxicus</taxon>
    </lineage>
</organism>
<evidence type="ECO:0000256" key="5">
    <source>
        <dbReference type="ARBA" id="ARBA00022777"/>
    </source>
</evidence>
<dbReference type="InterPro" id="IPR003594">
    <property type="entry name" value="HATPase_dom"/>
</dbReference>
<keyword evidence="5 8" id="KW-0418">Kinase</keyword>
<evidence type="ECO:0000313" key="8">
    <source>
        <dbReference type="EMBL" id="MEK0189395.1"/>
    </source>
</evidence>
<dbReference type="GO" id="GO:0016301">
    <property type="term" value="F:kinase activity"/>
    <property type="evidence" value="ECO:0007669"/>
    <property type="project" value="UniProtKB-KW"/>
</dbReference>
<evidence type="ECO:0000259" key="7">
    <source>
        <dbReference type="PROSITE" id="PS50109"/>
    </source>
</evidence>
<evidence type="ECO:0000256" key="2">
    <source>
        <dbReference type="ARBA" id="ARBA00012438"/>
    </source>
</evidence>
<evidence type="ECO:0000256" key="4">
    <source>
        <dbReference type="ARBA" id="ARBA00022679"/>
    </source>
</evidence>
<dbReference type="InterPro" id="IPR036890">
    <property type="entry name" value="HATPase_C_sf"/>
</dbReference>
<sequence length="191" mass="20743">ASQATVESALLMPQLEEKEAREILRTIDRQNRRLTQLVADLLLLARMDNQPIPPRPQLCCLNDLVSDLVEELAAMAIASGVALTSELRVQQQLNVVGDSDQLYRLVANLIVNAIQYTPAGGKVTVILDCSHQEAIIQVQDTGMGIGAADMGRIFDRFYRVNSDRSRHTGGSGLGLAIAQTIARAHRGSLTA</sequence>
<dbReference type="Pfam" id="PF02518">
    <property type="entry name" value="HATPase_c"/>
    <property type="match status" value="1"/>
</dbReference>
<dbReference type="InterPro" id="IPR050351">
    <property type="entry name" value="BphY/WalK/GraS-like"/>
</dbReference>
<dbReference type="EMBL" id="JBBLXS010001202">
    <property type="protein sequence ID" value="MEK0189395.1"/>
    <property type="molecule type" value="Genomic_DNA"/>
</dbReference>
<dbReference type="CDD" id="cd00075">
    <property type="entry name" value="HATPase"/>
    <property type="match status" value="1"/>
</dbReference>
<dbReference type="EC" id="2.7.13.3" evidence="2"/>
<comment type="caution">
    <text evidence="8">The sequence shown here is derived from an EMBL/GenBank/DDBJ whole genome shotgun (WGS) entry which is preliminary data.</text>
</comment>
<feature type="non-terminal residue" evidence="8">
    <location>
        <position position="1"/>
    </location>
</feature>